<feature type="chain" id="PRO_5011845794" evidence="1">
    <location>
        <begin position="16"/>
        <end position="213"/>
    </location>
</feature>
<proteinExistence type="predicted"/>
<name>A0A0A9YSM9_LYGHE</name>
<organism evidence="3">
    <name type="scientific">Lygus hesperus</name>
    <name type="common">Western plant bug</name>
    <dbReference type="NCBI Taxonomy" id="30085"/>
    <lineage>
        <taxon>Eukaryota</taxon>
        <taxon>Metazoa</taxon>
        <taxon>Ecdysozoa</taxon>
        <taxon>Arthropoda</taxon>
        <taxon>Hexapoda</taxon>
        <taxon>Insecta</taxon>
        <taxon>Pterygota</taxon>
        <taxon>Neoptera</taxon>
        <taxon>Paraneoptera</taxon>
        <taxon>Hemiptera</taxon>
        <taxon>Heteroptera</taxon>
        <taxon>Panheteroptera</taxon>
        <taxon>Cimicomorpha</taxon>
        <taxon>Miridae</taxon>
        <taxon>Mirini</taxon>
        <taxon>Lygus</taxon>
    </lineage>
</organism>
<evidence type="ECO:0000313" key="2">
    <source>
        <dbReference type="EMBL" id="JAG32564.1"/>
    </source>
</evidence>
<evidence type="ECO:0000256" key="1">
    <source>
        <dbReference type="SAM" id="SignalP"/>
    </source>
</evidence>
<reference evidence="3" key="2">
    <citation type="submission" date="2014-07" db="EMBL/GenBank/DDBJ databases">
        <authorList>
            <person name="Hull J."/>
        </authorList>
    </citation>
    <scope>NUCLEOTIDE SEQUENCE</scope>
</reference>
<protein>
    <submittedName>
        <fullName evidence="3">Iron-sulfur cluster insertion protein ErpA</fullName>
    </submittedName>
</protein>
<dbReference type="EMBL" id="GBHO01011040">
    <property type="protein sequence ID" value="JAG32564.1"/>
    <property type="molecule type" value="Transcribed_RNA"/>
</dbReference>
<reference evidence="3" key="1">
    <citation type="journal article" date="2014" name="PLoS ONE">
        <title>Transcriptome-Based Identification of ABC Transporters in the Western Tarnished Plant Bug Lygus hesperus.</title>
        <authorList>
            <person name="Hull J.J."/>
            <person name="Chaney K."/>
            <person name="Geib S.M."/>
            <person name="Fabrick J.A."/>
            <person name="Brent C.S."/>
            <person name="Walsh D."/>
            <person name="Lavine L.C."/>
        </authorList>
    </citation>
    <scope>NUCLEOTIDE SEQUENCE</scope>
</reference>
<accession>A0A0A9YSM9</accession>
<evidence type="ECO:0000313" key="3">
    <source>
        <dbReference type="EMBL" id="JAG32565.1"/>
    </source>
</evidence>
<feature type="signal peptide" evidence="1">
    <location>
        <begin position="1"/>
        <end position="15"/>
    </location>
</feature>
<gene>
    <name evidence="3" type="primary">erpA_1</name>
    <name evidence="2" type="synonym">erpA_0</name>
    <name evidence="3" type="ORF">CM83_53815</name>
    <name evidence="2" type="ORF">CM83_53816</name>
</gene>
<keyword evidence="1" id="KW-0732">Signal</keyword>
<dbReference type="AlphaFoldDB" id="A0A0A9YSM9"/>
<sequence>MFYSAFIIVVSLVVANEASFQANALADLVISNMEARTNSTPNRLADFKIISPKPMRWDEADVSGGKFSSVAKIVRTGDSHISMATGNLLLTIPFRLEIVEATFDVAIIQYFSQWFKYRQSVTANHVGEGTLKIKVATVGGKCRGTFFDVDVNLDDKTTAKAGIPVPNDVSAVKEIDDFVTSELAKRYLSSIPSWTKSYIAAVTSKALDDINFC</sequence>
<dbReference type="EMBL" id="GBHO01011039">
    <property type="protein sequence ID" value="JAG32565.1"/>
    <property type="molecule type" value="Transcribed_RNA"/>
</dbReference>